<gene>
    <name evidence="8" type="ORF">E6W39_00760</name>
</gene>
<keyword evidence="3 6" id="KW-0812">Transmembrane</keyword>
<dbReference type="InterPro" id="IPR045214">
    <property type="entry name" value="Surf1/Surf4"/>
</dbReference>
<dbReference type="OrthoDB" id="9807214at2"/>
<reference evidence="8 9" key="1">
    <citation type="submission" date="2019-06" db="EMBL/GenBank/DDBJ databases">
        <title>Description of Kitasatospora acidophila sp. nov. isolated from pine grove soil, and reclassification of Streptomyces novaecaesareae to Kitasatospora novaeceasareae comb. nov.</title>
        <authorList>
            <person name="Kim M.J."/>
        </authorList>
    </citation>
    <scope>NUCLEOTIDE SEQUENCE [LARGE SCALE GENOMIC DNA]</scope>
    <source>
        <strain evidence="8 9">MMS16-CNU292</strain>
    </source>
</reference>
<evidence type="ECO:0000256" key="3">
    <source>
        <dbReference type="ARBA" id="ARBA00022692"/>
    </source>
</evidence>
<dbReference type="InterPro" id="IPR002994">
    <property type="entry name" value="Surf1/Shy1"/>
</dbReference>
<dbReference type="CDD" id="cd06662">
    <property type="entry name" value="SURF1"/>
    <property type="match status" value="1"/>
</dbReference>
<evidence type="ECO:0000313" key="8">
    <source>
        <dbReference type="EMBL" id="TQF08128.1"/>
    </source>
</evidence>
<feature type="region of interest" description="Disordered" evidence="7">
    <location>
        <begin position="255"/>
        <end position="299"/>
    </location>
</feature>
<evidence type="ECO:0000256" key="5">
    <source>
        <dbReference type="ARBA" id="ARBA00023136"/>
    </source>
</evidence>
<comment type="caution">
    <text evidence="8">The sequence shown here is derived from an EMBL/GenBank/DDBJ whole genome shotgun (WGS) entry which is preliminary data.</text>
</comment>
<dbReference type="AlphaFoldDB" id="A0A540WGP4"/>
<dbReference type="Proteomes" id="UP000319103">
    <property type="component" value="Unassembled WGS sequence"/>
</dbReference>
<comment type="similarity">
    <text evidence="2 6">Belongs to the SURF1 family.</text>
</comment>
<keyword evidence="5 6" id="KW-0472">Membrane</keyword>
<comment type="subcellular location">
    <subcellularLocation>
        <location evidence="6">Cell membrane</location>
        <topology evidence="6">Multi-pass membrane protein</topology>
    </subcellularLocation>
    <subcellularLocation>
        <location evidence="1">Membrane</location>
    </subcellularLocation>
</comment>
<keyword evidence="4 6" id="KW-1133">Transmembrane helix</keyword>
<evidence type="ECO:0000256" key="1">
    <source>
        <dbReference type="ARBA" id="ARBA00004370"/>
    </source>
</evidence>
<sequence>MFRILLTRRWVILTLVFFAIIPAMFLLGRWQYHRYEQTNRQNTATSAAMQAPPVAMDVISHPGGTVPAAETYRSVTATGHYDPSYEFVIRQRTDASGDTVGYYVVTPLVTDAGDVVLVNRGWIASNADATSYPTVPPAPSGELTVTGRLRPDETFRREQRGLPDRMFMRINSSEQAARLKQPVVAGYLELVSTNPTPPGADEAEHVPGPNVTSTGDAAVVGKGVHLPYAIQWWLFAALIPAGWIVMLRRDLREAREKQAADEAAAAAGPAPDAPAEEPGPTPGSDKATVPAAESDPAQR</sequence>
<dbReference type="GO" id="GO:0005886">
    <property type="term" value="C:plasma membrane"/>
    <property type="evidence" value="ECO:0007669"/>
    <property type="project" value="UniProtKB-SubCell"/>
</dbReference>
<dbReference type="PROSITE" id="PS50895">
    <property type="entry name" value="SURF1"/>
    <property type="match status" value="1"/>
</dbReference>
<dbReference type="PANTHER" id="PTHR23427">
    <property type="entry name" value="SURFEIT LOCUS PROTEIN"/>
    <property type="match status" value="1"/>
</dbReference>
<dbReference type="Pfam" id="PF02104">
    <property type="entry name" value="SURF1"/>
    <property type="match status" value="1"/>
</dbReference>
<protein>
    <recommendedName>
        <fullName evidence="6">SURF1-like protein</fullName>
    </recommendedName>
</protein>
<organism evidence="8 9">
    <name type="scientific">Kitasatospora acidiphila</name>
    <dbReference type="NCBI Taxonomy" id="2567942"/>
    <lineage>
        <taxon>Bacteria</taxon>
        <taxon>Bacillati</taxon>
        <taxon>Actinomycetota</taxon>
        <taxon>Actinomycetes</taxon>
        <taxon>Kitasatosporales</taxon>
        <taxon>Streptomycetaceae</taxon>
        <taxon>Kitasatospora</taxon>
    </lineage>
</organism>
<evidence type="ECO:0000256" key="4">
    <source>
        <dbReference type="ARBA" id="ARBA00022989"/>
    </source>
</evidence>
<dbReference type="PANTHER" id="PTHR23427:SF2">
    <property type="entry name" value="SURFEIT LOCUS PROTEIN 1"/>
    <property type="match status" value="1"/>
</dbReference>
<evidence type="ECO:0000256" key="6">
    <source>
        <dbReference type="RuleBase" id="RU363076"/>
    </source>
</evidence>
<feature type="compositionally biased region" description="Low complexity" evidence="7">
    <location>
        <begin position="261"/>
        <end position="270"/>
    </location>
</feature>
<proteinExistence type="inferred from homology"/>
<name>A0A540WGP4_9ACTN</name>
<accession>A0A540WGP4</accession>
<keyword evidence="9" id="KW-1185">Reference proteome</keyword>
<feature type="transmembrane region" description="Helical" evidence="6">
    <location>
        <begin position="230"/>
        <end position="247"/>
    </location>
</feature>
<feature type="transmembrane region" description="Helical" evidence="6">
    <location>
        <begin position="12"/>
        <end position="32"/>
    </location>
</feature>
<keyword evidence="6" id="KW-1003">Cell membrane</keyword>
<evidence type="ECO:0000256" key="2">
    <source>
        <dbReference type="ARBA" id="ARBA00007165"/>
    </source>
</evidence>
<evidence type="ECO:0000256" key="7">
    <source>
        <dbReference type="SAM" id="MobiDB-lite"/>
    </source>
</evidence>
<evidence type="ECO:0000313" key="9">
    <source>
        <dbReference type="Proteomes" id="UP000319103"/>
    </source>
</evidence>
<dbReference type="EMBL" id="VIGB01000001">
    <property type="protein sequence ID" value="TQF08128.1"/>
    <property type="molecule type" value="Genomic_DNA"/>
</dbReference>